<keyword evidence="4" id="KW-1185">Reference proteome</keyword>
<reference evidence="3 4" key="1">
    <citation type="submission" date="2016-10" db="EMBL/GenBank/DDBJ databases">
        <authorList>
            <person name="de Groot N.N."/>
        </authorList>
    </citation>
    <scope>NUCLEOTIDE SEQUENCE [LARGE SCALE GENOMIC DNA]</scope>
    <source>
        <strain evidence="3 4">DSM 15269</strain>
    </source>
</reference>
<dbReference type="Pfam" id="PF06812">
    <property type="entry name" value="ImpA_N"/>
    <property type="match status" value="1"/>
</dbReference>
<dbReference type="PANTHER" id="PTHR37024">
    <property type="entry name" value="TYPE VI SECRETION SYSTEM DUF2094 AND IMPA-RELATED DOMAIN PROTEIN"/>
    <property type="match status" value="1"/>
</dbReference>
<dbReference type="Proteomes" id="UP000199602">
    <property type="component" value="Unassembled WGS sequence"/>
</dbReference>
<evidence type="ECO:0000256" key="1">
    <source>
        <dbReference type="SAM" id="MobiDB-lite"/>
    </source>
</evidence>
<dbReference type="RefSeq" id="WP_092061905.1">
    <property type="nucleotide sequence ID" value="NZ_FNIN01000001.1"/>
</dbReference>
<evidence type="ECO:0000259" key="2">
    <source>
        <dbReference type="Pfam" id="PF06812"/>
    </source>
</evidence>
<evidence type="ECO:0000313" key="3">
    <source>
        <dbReference type="EMBL" id="SDN24640.1"/>
    </source>
</evidence>
<dbReference type="STRING" id="206665.SAMN04488516_101164"/>
<dbReference type="NCBIfam" id="TIGR03362">
    <property type="entry name" value="VI_chp_7"/>
    <property type="match status" value="1"/>
</dbReference>
<gene>
    <name evidence="3" type="ORF">SAMN04488516_101164</name>
</gene>
<dbReference type="OrthoDB" id="1522895at2"/>
<proteinExistence type="predicted"/>
<organism evidence="3 4">
    <name type="scientific">Desulfonauticus submarinus</name>
    <dbReference type="NCBI Taxonomy" id="206665"/>
    <lineage>
        <taxon>Bacteria</taxon>
        <taxon>Pseudomonadati</taxon>
        <taxon>Thermodesulfobacteriota</taxon>
        <taxon>Desulfovibrionia</taxon>
        <taxon>Desulfovibrionales</taxon>
        <taxon>Desulfonauticaceae</taxon>
        <taxon>Desulfonauticus</taxon>
    </lineage>
</organism>
<name>A0A1G9ZTV2_9BACT</name>
<dbReference type="Pfam" id="PF16989">
    <property type="entry name" value="T6SS_VasJ"/>
    <property type="match status" value="1"/>
</dbReference>
<accession>A0A1G9ZTV2</accession>
<evidence type="ECO:0000313" key="4">
    <source>
        <dbReference type="Proteomes" id="UP000199602"/>
    </source>
</evidence>
<dbReference type="EMBL" id="FNIN01000001">
    <property type="protein sequence ID" value="SDN24640.1"/>
    <property type="molecule type" value="Genomic_DNA"/>
</dbReference>
<dbReference type="InterPro" id="IPR010657">
    <property type="entry name" value="ImpA_N"/>
</dbReference>
<dbReference type="PANTHER" id="PTHR37024:SF3">
    <property type="entry name" value="TYPE VI SECRETION SYSTEM PROTEIN TSSA"/>
    <property type="match status" value="1"/>
</dbReference>
<feature type="region of interest" description="Disordered" evidence="1">
    <location>
        <begin position="1"/>
        <end position="20"/>
    </location>
</feature>
<dbReference type="InterPro" id="IPR017739">
    <property type="entry name" value="T6SS-assoc_VCA0119"/>
</dbReference>
<sequence length="519" mass="58519">MELEGLGKTPISEESPAGQEISYEPEFEALQSEIDKMSVVSAAGEVDWKKVVELSSTLLAQKGKHILVCVYLTRGLMEIQGFKGLCLGTQILKDLIENFWDTLYPPKKRKRGRINALKWWADKTESFLRSLTDGPDLDKEEISKLKANIKELDSILEEKLGEDAPILRSILQAIDRLPIKEEVKEQAPSEEVVQKEINQTQDANFSSGSVSHLEGISVGELESEKDVNRFLAQCTSALGQVVHFYLNQDLAKPLLYQVNRFCAWVDIDALPMVQDGNKTMIPPPDETIRSSIQGLIASKEYEDAIRACESRVREFVFWLDLSYWTAQCLQELGGKYSKAYDAVSYTTFAYAQRLSGIEALTFSDGTPFLSPEAKAWLREVGNENSDISGTTQARDSFFTELEQKAKEFLSKKQVIKAIGVWQEGIEKGKGIRQKFLCRMALTRLLFSVGKKNLAIPQVLLLLKDVKNYALEDWEPDIVTQAFSLMLEVLDGVKGQEEIRQEIKDRLVCLNPILAFKTLK</sequence>
<feature type="domain" description="ImpA N-terminal" evidence="2">
    <location>
        <begin position="9"/>
        <end position="121"/>
    </location>
</feature>
<dbReference type="AlphaFoldDB" id="A0A1G9ZTV2"/>
<protein>
    <submittedName>
        <fullName evidence="3">Type VI secretion system protein VasJ</fullName>
    </submittedName>
</protein>